<keyword evidence="2" id="KW-1133">Transmembrane helix</keyword>
<keyword evidence="1" id="KW-0732">Signal</keyword>
<dbReference type="PANTHER" id="PTHR21666">
    <property type="entry name" value="PEPTIDASE-RELATED"/>
    <property type="match status" value="1"/>
</dbReference>
<gene>
    <name evidence="4" type="ORF">HGG79_11630</name>
</gene>
<protein>
    <submittedName>
        <fullName evidence="4">M23 family metallopeptidase</fullName>
    </submittedName>
</protein>
<evidence type="ECO:0000313" key="4">
    <source>
        <dbReference type="EMBL" id="MBC2398415.1"/>
    </source>
</evidence>
<dbReference type="EMBL" id="JAAZWO010000013">
    <property type="protein sequence ID" value="MBC2398415.1"/>
    <property type="molecule type" value="Genomic_DNA"/>
</dbReference>
<reference evidence="4 5" key="1">
    <citation type="submission" date="2020-04" db="EMBL/GenBank/DDBJ databases">
        <title>Genomic insights into acetone-butanol-ethanol (ABE) fermentation by sequencing solventogenic clostridia strains.</title>
        <authorList>
            <person name="Brown S."/>
        </authorList>
    </citation>
    <scope>NUCLEOTIDE SEQUENCE [LARGE SCALE GENOMIC DNA]</scope>
    <source>
        <strain evidence="4 5">DJ011</strain>
    </source>
</reference>
<keyword evidence="5" id="KW-1185">Reference proteome</keyword>
<dbReference type="AlphaFoldDB" id="A0A923E8G9"/>
<evidence type="ECO:0000256" key="2">
    <source>
        <dbReference type="SAM" id="Phobius"/>
    </source>
</evidence>
<evidence type="ECO:0000313" key="5">
    <source>
        <dbReference type="Proteomes" id="UP000563151"/>
    </source>
</evidence>
<dbReference type="InterPro" id="IPR011055">
    <property type="entry name" value="Dup_hybrid_motif"/>
</dbReference>
<sequence>MIKNKFKTIFISVIVMFTFIFTILSLSNMSKLNYEVKKSKEVLQEKKIESSLKEGIIVKSDGKEVAILEKKEDIKKLLDIIKGQCIKKSGIKDRVEIKLNNKITYYKANVSKDKLKGVQHYASTIMNGHDNIWPISFTVKGNNTINNSKSTILSRGTISSHFGERWGRMHNGIDIAAPAGTPIHCVFPGKVIFSGWEDGYGNVIKIDNGDNMITIYGHCSKLLVEKDEYIKKGKKIAEVGSTGRSTGPHLHFEVRKNGIPQDPQIYLK</sequence>
<dbReference type="CDD" id="cd12797">
    <property type="entry name" value="M23_peptidase"/>
    <property type="match status" value="1"/>
</dbReference>
<keyword evidence="2" id="KW-0472">Membrane</keyword>
<dbReference type="Proteomes" id="UP000563151">
    <property type="component" value="Unassembled WGS sequence"/>
</dbReference>
<dbReference type="GO" id="GO:0004222">
    <property type="term" value="F:metalloendopeptidase activity"/>
    <property type="evidence" value="ECO:0007669"/>
    <property type="project" value="TreeGrafter"/>
</dbReference>
<dbReference type="SUPFAM" id="SSF51261">
    <property type="entry name" value="Duplicated hybrid motif"/>
    <property type="match status" value="1"/>
</dbReference>
<name>A0A923E8G9_CLOTT</name>
<comment type="caution">
    <text evidence="4">The sequence shown here is derived from an EMBL/GenBank/DDBJ whole genome shotgun (WGS) entry which is preliminary data.</text>
</comment>
<evidence type="ECO:0000256" key="1">
    <source>
        <dbReference type="ARBA" id="ARBA00022729"/>
    </source>
</evidence>
<dbReference type="InterPro" id="IPR016047">
    <property type="entry name" value="M23ase_b-sheet_dom"/>
</dbReference>
<feature type="transmembrane region" description="Helical" evidence="2">
    <location>
        <begin position="6"/>
        <end position="27"/>
    </location>
</feature>
<feature type="domain" description="M23ase beta-sheet core" evidence="3">
    <location>
        <begin position="168"/>
        <end position="263"/>
    </location>
</feature>
<dbReference type="InterPro" id="IPR050570">
    <property type="entry name" value="Cell_wall_metabolism_enzyme"/>
</dbReference>
<dbReference type="PANTHER" id="PTHR21666:SF289">
    <property type="entry name" value="L-ALA--D-GLU ENDOPEPTIDASE"/>
    <property type="match status" value="1"/>
</dbReference>
<dbReference type="Pfam" id="PF01551">
    <property type="entry name" value="Peptidase_M23"/>
    <property type="match status" value="1"/>
</dbReference>
<organism evidence="4 5">
    <name type="scientific">Clostridium tetanomorphum</name>
    <dbReference type="NCBI Taxonomy" id="1553"/>
    <lineage>
        <taxon>Bacteria</taxon>
        <taxon>Bacillati</taxon>
        <taxon>Bacillota</taxon>
        <taxon>Clostridia</taxon>
        <taxon>Eubacteriales</taxon>
        <taxon>Clostridiaceae</taxon>
        <taxon>Clostridium</taxon>
    </lineage>
</organism>
<proteinExistence type="predicted"/>
<keyword evidence="2" id="KW-0812">Transmembrane</keyword>
<accession>A0A923E8G9</accession>
<evidence type="ECO:0000259" key="3">
    <source>
        <dbReference type="Pfam" id="PF01551"/>
    </source>
</evidence>
<dbReference type="RefSeq" id="WP_173679877.1">
    <property type="nucleotide sequence ID" value="NZ_JAAZWO010000013.1"/>
</dbReference>
<dbReference type="Gene3D" id="2.70.70.10">
    <property type="entry name" value="Glucose Permease (Domain IIA)"/>
    <property type="match status" value="1"/>
</dbReference>